<proteinExistence type="inferred from homology"/>
<protein>
    <submittedName>
        <fullName evidence="2">NBD/HSP70 family sugar kinase</fullName>
    </submittedName>
</protein>
<evidence type="ECO:0000313" key="2">
    <source>
        <dbReference type="EMBL" id="MDR7326186.1"/>
    </source>
</evidence>
<dbReference type="EMBL" id="JAVDYC010000001">
    <property type="protein sequence ID" value="MDR7326186.1"/>
    <property type="molecule type" value="Genomic_DNA"/>
</dbReference>
<keyword evidence="2" id="KW-0418">Kinase</keyword>
<comment type="similarity">
    <text evidence="1">Belongs to the ROK (NagC/XylR) family.</text>
</comment>
<dbReference type="SUPFAM" id="SSF46785">
    <property type="entry name" value="Winged helix' DNA-binding domain"/>
    <property type="match status" value="1"/>
</dbReference>
<reference evidence="2 3" key="1">
    <citation type="submission" date="2023-07" db="EMBL/GenBank/DDBJ databases">
        <title>Sequencing the genomes of 1000 actinobacteria strains.</title>
        <authorList>
            <person name="Klenk H.-P."/>
        </authorList>
    </citation>
    <scope>NUCLEOTIDE SEQUENCE [LARGE SCALE GENOMIC DNA]</scope>
    <source>
        <strain evidence="2 3">DSM 44711</strain>
    </source>
</reference>
<dbReference type="PANTHER" id="PTHR18964">
    <property type="entry name" value="ROK (REPRESSOR, ORF, KINASE) FAMILY"/>
    <property type="match status" value="1"/>
</dbReference>
<keyword evidence="3" id="KW-1185">Reference proteome</keyword>
<evidence type="ECO:0000256" key="1">
    <source>
        <dbReference type="ARBA" id="ARBA00006479"/>
    </source>
</evidence>
<dbReference type="GO" id="GO:0016301">
    <property type="term" value="F:kinase activity"/>
    <property type="evidence" value="ECO:0007669"/>
    <property type="project" value="UniProtKB-KW"/>
</dbReference>
<keyword evidence="2" id="KW-0808">Transferase</keyword>
<dbReference type="PANTHER" id="PTHR18964:SF149">
    <property type="entry name" value="BIFUNCTIONAL UDP-N-ACETYLGLUCOSAMINE 2-EPIMERASE_N-ACETYLMANNOSAMINE KINASE"/>
    <property type="match status" value="1"/>
</dbReference>
<dbReference type="InterPro" id="IPR036390">
    <property type="entry name" value="WH_DNA-bd_sf"/>
</dbReference>
<organism evidence="2 3">
    <name type="scientific">Catenuloplanes niger</name>
    <dbReference type="NCBI Taxonomy" id="587534"/>
    <lineage>
        <taxon>Bacteria</taxon>
        <taxon>Bacillati</taxon>
        <taxon>Actinomycetota</taxon>
        <taxon>Actinomycetes</taxon>
        <taxon>Micromonosporales</taxon>
        <taxon>Micromonosporaceae</taxon>
        <taxon>Catenuloplanes</taxon>
    </lineage>
</organism>
<gene>
    <name evidence="2" type="ORF">J2S44_006436</name>
</gene>
<dbReference type="RefSeq" id="WP_310421500.1">
    <property type="nucleotide sequence ID" value="NZ_JAVDYC010000001.1"/>
</dbReference>
<dbReference type="Gene3D" id="3.30.420.40">
    <property type="match status" value="2"/>
</dbReference>
<dbReference type="SUPFAM" id="SSF53067">
    <property type="entry name" value="Actin-like ATPase domain"/>
    <property type="match status" value="1"/>
</dbReference>
<dbReference type="InterPro" id="IPR036388">
    <property type="entry name" value="WH-like_DNA-bd_sf"/>
</dbReference>
<dbReference type="Gene3D" id="1.10.10.10">
    <property type="entry name" value="Winged helix-like DNA-binding domain superfamily/Winged helix DNA-binding domain"/>
    <property type="match status" value="1"/>
</dbReference>
<sequence>MDRRSSITVIVRSVLAAGPLRRADLEARTGLSQPTIAKLTRALIDAGYLTETTAGGGPGRIGRPAATLDVHADREFFAGVKVTPGELIGVVTDLRAVVRVTAHAPLGDARTPPDVVRAIARLVTELRGGAARPVRGLGVSVAGDVDRTTGLARYEPFLGWHDVPLAALCTAETGLPTVADNDIRALTEAENWFGAGADARSFLLVAVGSGVTSGLAVDGRVLTGAHGVAGELGHVPVDRRGPKCYCGARGCLEAIASEPALLRRVAEITGIPAITLGRAIELARLGDPRVGEAFAEAGRAIGQAVGGVINLLGPELVVFSADHLDGFALLDPHIRAAIDTHAFGAAARATVEVRPLPFAQWARGAATVAIARHLTSVTV</sequence>
<comment type="caution">
    <text evidence="2">The sequence shown here is derived from an EMBL/GenBank/DDBJ whole genome shotgun (WGS) entry which is preliminary data.</text>
</comment>
<dbReference type="Proteomes" id="UP001183629">
    <property type="component" value="Unassembled WGS sequence"/>
</dbReference>
<evidence type="ECO:0000313" key="3">
    <source>
        <dbReference type="Proteomes" id="UP001183629"/>
    </source>
</evidence>
<name>A0AAE4CUB3_9ACTN</name>
<dbReference type="AlphaFoldDB" id="A0AAE4CUB3"/>
<accession>A0AAE4CUB3</accession>
<dbReference type="InterPro" id="IPR000600">
    <property type="entry name" value="ROK"/>
</dbReference>
<dbReference type="Pfam" id="PF00480">
    <property type="entry name" value="ROK"/>
    <property type="match status" value="1"/>
</dbReference>
<dbReference type="InterPro" id="IPR043129">
    <property type="entry name" value="ATPase_NBD"/>
</dbReference>